<accession>A0A0G4KKJ5</accession>
<feature type="region of interest" description="Disordered" evidence="2">
    <location>
        <begin position="606"/>
        <end position="629"/>
    </location>
</feature>
<keyword evidence="4" id="KW-1185">Reference proteome</keyword>
<feature type="compositionally biased region" description="Low complexity" evidence="2">
    <location>
        <begin position="66"/>
        <end position="98"/>
    </location>
</feature>
<dbReference type="InterPro" id="IPR008862">
    <property type="entry name" value="Tcp11"/>
</dbReference>
<dbReference type="Pfam" id="PF05794">
    <property type="entry name" value="Tcp11"/>
    <property type="match status" value="1"/>
</dbReference>
<evidence type="ECO:0000313" key="4">
    <source>
        <dbReference type="Proteomes" id="UP000044602"/>
    </source>
</evidence>
<evidence type="ECO:0000256" key="1">
    <source>
        <dbReference type="ARBA" id="ARBA00010954"/>
    </source>
</evidence>
<dbReference type="EMBL" id="CVQH01001780">
    <property type="protein sequence ID" value="CRK05508.1"/>
    <property type="molecule type" value="Genomic_DNA"/>
</dbReference>
<feature type="compositionally biased region" description="Gly residues" evidence="2">
    <location>
        <begin position="1"/>
        <end position="11"/>
    </location>
</feature>
<dbReference type="PANTHER" id="PTHR12832">
    <property type="entry name" value="TESTIS-SPECIFIC PROTEIN PBS13 T-COMPLEX 11"/>
    <property type="match status" value="1"/>
</dbReference>
<feature type="region of interest" description="Disordered" evidence="2">
    <location>
        <begin position="1"/>
        <end position="119"/>
    </location>
</feature>
<evidence type="ECO:0000313" key="3">
    <source>
        <dbReference type="EMBL" id="CRK05508.1"/>
    </source>
</evidence>
<dbReference type="Proteomes" id="UP000044602">
    <property type="component" value="Unassembled WGS sequence"/>
</dbReference>
<reference evidence="3 4" key="1">
    <citation type="submission" date="2015-05" db="EMBL/GenBank/DDBJ databases">
        <authorList>
            <person name="Wang D.B."/>
            <person name="Wang M."/>
        </authorList>
    </citation>
    <scope>NUCLEOTIDE SEQUENCE [LARGE SCALE GENOMIC DNA]</scope>
    <source>
        <strain evidence="3">VL1</strain>
    </source>
</reference>
<sequence length="672" mass="75101">MASEQGAGGGIESNRRHLSTSTRASTDNEPTPETETQAANMKPAQQPEEESQFTQAPQGLPRGVYPPSTTATPTPTAGLPMSRAASSSSSNSSTPPSTGAESYFGNAHTTRTRPALPLEPPVTKATLSELDVSKIIHNPKLRHDINFDPELHFRPNVDGDKGRRKEVKAEHFWATLQEQLIMFVMDREGFYAIHGENDDWCLPQLLRTVKDIIQTLVPVRDRVYLDEGLNVELLMQQFNKGIADLEKLASWLSRVLKSHCAPMRDEWVDRMYEKLSNGNRNNDMGELVLGMRGLLEVLEAMKLDVANHQIRCLRPVLIEDTVHFEQRFFFKRIQQRRVDVGPAREWYRDAERRYAGTISPAATQSFGETAIFFEALCRLIRPSVYEKEAPNTFVFDEERFLKLRSDMLDAVNLEVCMRLYDELERVSRTVNSLSNGFPSHLEEEPVISRTSSPFDFNFNTPPASGSRPSSLAFSSADSVTSSPRSSLVLPSQAIPTSDPNESQAKARKLYNSLVALIQTSPPTSRHESRWASMAPSLAIQIFRFTNAPSDMLPAFEAKLLAHVTDVHGSLFREVEDHFNARLLTDLQRRMREYRGLNGVALFSVATGSRGPSSSRAWDASSADGSGRDDAGVEDMATRLAHLGILHWRVWAQLAYAGEATGDFECDMQSNQI</sequence>
<feature type="compositionally biased region" description="Low complexity" evidence="2">
    <location>
        <begin position="610"/>
        <end position="624"/>
    </location>
</feature>
<comment type="similarity">
    <text evidence="1">Belongs to the TCP11 family.</text>
</comment>
<evidence type="ECO:0000256" key="2">
    <source>
        <dbReference type="SAM" id="MobiDB-lite"/>
    </source>
</evidence>
<feature type="region of interest" description="Disordered" evidence="2">
    <location>
        <begin position="458"/>
        <end position="502"/>
    </location>
</feature>
<name>A0A0G4KKJ5_VERLO</name>
<dbReference type="GO" id="GO:0010737">
    <property type="term" value="P:protein kinase A signaling"/>
    <property type="evidence" value="ECO:0007669"/>
    <property type="project" value="TreeGrafter"/>
</dbReference>
<proteinExistence type="inferred from homology"/>
<gene>
    <name evidence="3" type="ORF">BN1708_009688</name>
</gene>
<protein>
    <submittedName>
        <fullName evidence="3">Uncharacterized protein</fullName>
    </submittedName>
</protein>
<feature type="compositionally biased region" description="Polar residues" evidence="2">
    <location>
        <begin position="19"/>
        <end position="39"/>
    </location>
</feature>
<dbReference type="AlphaFoldDB" id="A0A0G4KKJ5"/>
<dbReference type="PANTHER" id="PTHR12832:SF11">
    <property type="entry name" value="LD23868P"/>
    <property type="match status" value="1"/>
</dbReference>
<organism evidence="3 4">
    <name type="scientific">Verticillium longisporum</name>
    <name type="common">Verticillium dahliae var. longisporum</name>
    <dbReference type="NCBI Taxonomy" id="100787"/>
    <lineage>
        <taxon>Eukaryota</taxon>
        <taxon>Fungi</taxon>
        <taxon>Dikarya</taxon>
        <taxon>Ascomycota</taxon>
        <taxon>Pezizomycotina</taxon>
        <taxon>Sordariomycetes</taxon>
        <taxon>Hypocreomycetidae</taxon>
        <taxon>Glomerellales</taxon>
        <taxon>Plectosphaerellaceae</taxon>
        <taxon>Verticillium</taxon>
    </lineage>
</organism>
<dbReference type="STRING" id="100787.A0A0G4KKJ5"/>